<evidence type="ECO:0000256" key="1">
    <source>
        <dbReference type="ARBA" id="ARBA00023002"/>
    </source>
</evidence>
<dbReference type="Proteomes" id="UP000241769">
    <property type="component" value="Unassembled WGS sequence"/>
</dbReference>
<proteinExistence type="predicted"/>
<dbReference type="FunFam" id="3.20.20.100:FF:000004">
    <property type="entry name" value="Oxidoreductase, aldo/keto reductase"/>
    <property type="match status" value="1"/>
</dbReference>
<organism evidence="3 4">
    <name type="scientific">Planoprotostelium fungivorum</name>
    <dbReference type="NCBI Taxonomy" id="1890364"/>
    <lineage>
        <taxon>Eukaryota</taxon>
        <taxon>Amoebozoa</taxon>
        <taxon>Evosea</taxon>
        <taxon>Variosea</taxon>
        <taxon>Cavosteliida</taxon>
        <taxon>Cavosteliaceae</taxon>
        <taxon>Planoprotostelium</taxon>
    </lineage>
</organism>
<evidence type="ECO:0000259" key="2">
    <source>
        <dbReference type="Pfam" id="PF00248"/>
    </source>
</evidence>
<sequence length="348" mass="39717">MSNNINTTISVRFGGSGLRVSPFILGMMSYGSSKWQDWVLDEEESLSLMKQAYDSGIFTWDTANTYSNGDSERLVKKAMDRYKIPRDRLVILTKCYFAVADDNAKTMGLSSEQLREKYGQQYVNRSGLSRKHIFDAVDASLERLGTDYIDVLQIHRLDRETPFEEIAEALHDVVKSGKVRYVGASSMACWEFMSLNHIAEKRGWTKLVSMQNFHNLLYREEEREMMKYCEYNKIAVIPWSSLARGMLTRPWSQSKESTRANSDAGMRWVLGKSSEEIVNAVEKVAKRKGVKMAQVALAWSMTKVTAPIIGVNKPERLIEALESLTIQLTEEDMKELEEPYAPRPVVGY</sequence>
<dbReference type="Gene3D" id="3.20.20.100">
    <property type="entry name" value="NADP-dependent oxidoreductase domain"/>
    <property type="match status" value="1"/>
</dbReference>
<dbReference type="EMBL" id="MDYQ01000188">
    <property type="protein sequence ID" value="PRP79314.1"/>
    <property type="molecule type" value="Genomic_DNA"/>
</dbReference>
<keyword evidence="1" id="KW-0560">Oxidoreductase</keyword>
<comment type="caution">
    <text evidence="3">The sequence shown here is derived from an EMBL/GenBank/DDBJ whole genome shotgun (WGS) entry which is preliminary data.</text>
</comment>
<accession>A0A2P6N5U2</accession>
<dbReference type="CDD" id="cd19079">
    <property type="entry name" value="AKR_EcYajO-like"/>
    <property type="match status" value="1"/>
</dbReference>
<protein>
    <recommendedName>
        <fullName evidence="2">NADP-dependent oxidoreductase domain-containing protein</fullName>
    </recommendedName>
</protein>
<reference evidence="3 4" key="1">
    <citation type="journal article" date="2018" name="Genome Biol. Evol.">
        <title>Multiple Roots of Fruiting Body Formation in Amoebozoa.</title>
        <authorList>
            <person name="Hillmann F."/>
            <person name="Forbes G."/>
            <person name="Novohradska S."/>
            <person name="Ferling I."/>
            <person name="Riege K."/>
            <person name="Groth M."/>
            <person name="Westermann M."/>
            <person name="Marz M."/>
            <person name="Spaller T."/>
            <person name="Winckler T."/>
            <person name="Schaap P."/>
            <person name="Glockner G."/>
        </authorList>
    </citation>
    <scope>NUCLEOTIDE SEQUENCE [LARGE SCALE GENOMIC DNA]</scope>
    <source>
        <strain evidence="3 4">Jena</strain>
    </source>
</reference>
<dbReference type="OrthoDB" id="30614at2759"/>
<evidence type="ECO:0000313" key="3">
    <source>
        <dbReference type="EMBL" id="PRP79314.1"/>
    </source>
</evidence>
<feature type="domain" description="NADP-dependent oxidoreductase" evidence="2">
    <location>
        <begin position="24"/>
        <end position="338"/>
    </location>
</feature>
<dbReference type="GO" id="GO:0016491">
    <property type="term" value="F:oxidoreductase activity"/>
    <property type="evidence" value="ECO:0007669"/>
    <property type="project" value="UniProtKB-KW"/>
</dbReference>
<dbReference type="AlphaFoldDB" id="A0A2P6N5U2"/>
<dbReference type="STRING" id="1890364.A0A2P6N5U2"/>
<dbReference type="Pfam" id="PF00248">
    <property type="entry name" value="Aldo_ket_red"/>
    <property type="match status" value="1"/>
</dbReference>
<dbReference type="SUPFAM" id="SSF51430">
    <property type="entry name" value="NAD(P)-linked oxidoreductase"/>
    <property type="match status" value="1"/>
</dbReference>
<dbReference type="GO" id="GO:0005829">
    <property type="term" value="C:cytosol"/>
    <property type="evidence" value="ECO:0007669"/>
    <property type="project" value="UniProtKB-ARBA"/>
</dbReference>
<dbReference type="PANTHER" id="PTHR43364">
    <property type="entry name" value="NADH-SPECIFIC METHYLGLYOXAL REDUCTASE-RELATED"/>
    <property type="match status" value="1"/>
</dbReference>
<dbReference type="PANTHER" id="PTHR43364:SF15">
    <property type="entry name" value="ARYL-ALCOHOL DEHYDROGENASE AAD16-RELATED"/>
    <property type="match status" value="1"/>
</dbReference>
<dbReference type="InterPro" id="IPR050523">
    <property type="entry name" value="AKR_Detox_Biosynth"/>
</dbReference>
<name>A0A2P6N5U2_9EUKA</name>
<keyword evidence="4" id="KW-1185">Reference proteome</keyword>
<dbReference type="InParanoid" id="A0A2P6N5U2"/>
<evidence type="ECO:0000313" key="4">
    <source>
        <dbReference type="Proteomes" id="UP000241769"/>
    </source>
</evidence>
<dbReference type="InterPro" id="IPR036812">
    <property type="entry name" value="NAD(P)_OxRdtase_dom_sf"/>
</dbReference>
<gene>
    <name evidence="3" type="ORF">PROFUN_13008</name>
</gene>
<dbReference type="InterPro" id="IPR023210">
    <property type="entry name" value="NADP_OxRdtase_dom"/>
</dbReference>